<evidence type="ECO:0000313" key="3">
    <source>
        <dbReference type="Proteomes" id="UP000515947"/>
    </source>
</evidence>
<proteinExistence type="predicted"/>
<gene>
    <name evidence="2" type="ORF">H9L09_00535</name>
</gene>
<dbReference type="AlphaFoldDB" id="A0A7G9RBQ5"/>
<dbReference type="NCBIfam" id="TIGR03057">
    <property type="entry name" value="xxxLxxG_by_4"/>
    <property type="match status" value="4"/>
</dbReference>
<protein>
    <submittedName>
        <fullName evidence="2">Uncharacterized protein</fullName>
    </submittedName>
</protein>
<organism evidence="2 3">
    <name type="scientific">Nocardioides mesophilus</name>
    <dbReference type="NCBI Taxonomy" id="433659"/>
    <lineage>
        <taxon>Bacteria</taxon>
        <taxon>Bacillati</taxon>
        <taxon>Actinomycetota</taxon>
        <taxon>Actinomycetes</taxon>
        <taxon>Propionibacteriales</taxon>
        <taxon>Nocardioidaceae</taxon>
        <taxon>Nocardioides</taxon>
    </lineage>
</organism>
<name>A0A7G9RBQ5_9ACTN</name>
<reference evidence="2 3" key="1">
    <citation type="submission" date="2020-08" db="EMBL/GenBank/DDBJ databases">
        <title>Genome sequence of Nocardioides mesophilus KACC 16243T.</title>
        <authorList>
            <person name="Hyun D.-W."/>
            <person name="Bae J.-W."/>
        </authorList>
    </citation>
    <scope>NUCLEOTIDE SEQUENCE [LARGE SCALE GENOMIC DNA]</scope>
    <source>
        <strain evidence="2 3">KACC 16243</strain>
    </source>
</reference>
<evidence type="ECO:0000256" key="1">
    <source>
        <dbReference type="SAM" id="SignalP"/>
    </source>
</evidence>
<feature type="signal peptide" evidence="1">
    <location>
        <begin position="1"/>
        <end position="30"/>
    </location>
</feature>
<sequence>MAPYPILSRSAAVLGVSAIVASMMTTSAAAADGDVSVVNTETVQVYTSPTGEVRSSRVYEQVDLTGSGSVELRNPVSTDGLRNLDGFGGWNVQDGEAVINADVAGEKRLRAVSNYDEDLPLSVQVVYTLDGKRVEPGDVVGEDGTLEVQYTVKNQTAEKQELTFDDGKGGTVTRTIEVPIPIVGSLTTVLPSSFQDVQSDQANMAGDGKGGTKLSFTMTLFPPIASTTSVFGYTADIVDGVIPRAEISALPVNPLKSPSFSTAADSYQGGAATGAELTDGATQIDGNLLKLRDGAADLLAGLIKLRDGSGELEQGLAGSAVPGSRKLADGAGQLDSGLGLLNSGARRLAAGTGEAYAGSTQLSDGAGRLDAGLNQLDGGVGDLSSGAERLAAGQQALAAGLKDLYDGVDALPESVKKQLNANPDYLRLLGTLNAIVGGIGQPGDLTKGTVLGGLNLLQYGIESPYGRANCDQDPLDDSVRADDCGAADGAKIISEKLATGVATINAKLLPSAVGAYDALHVLAGCQTRTDSLPPLSNLALADTNPCKAAAVAAFGYGLKAGVLPAGTGFEDGGLAAQAQLASDKLNIIAAGLYGEAVPGIKALKKALYNSPCDPSQTDKTAADFCGISQALSLITAKIPDLVDGITTSIEAELLAGIGQPTKGCDPTVTLRCAAAALADGGTELTDGVAKLVSGVDQLNDGGALLAVGAGDLSDGLGQIDDGASKLAAGTGTAKDGSSQLAGGADQLADGLQDAANGSSRLREGLTQAADGAPQLVDGASRLSSEGTTKLIAAGEDTAQNYGALFATMQAGAERADTEDMAFGAPEGAMGLTAYSFIIEGDDGESSRNLARGVGGLAVLGAGAGAFALRRRFI</sequence>
<keyword evidence="1" id="KW-0732">Signal</keyword>
<dbReference type="KEGG" id="nmes:H9L09_00535"/>
<dbReference type="Proteomes" id="UP000515947">
    <property type="component" value="Chromosome"/>
</dbReference>
<dbReference type="EMBL" id="CP060713">
    <property type="protein sequence ID" value="QNN53030.1"/>
    <property type="molecule type" value="Genomic_DNA"/>
</dbReference>
<dbReference type="InterPro" id="IPR023908">
    <property type="entry name" value="xxxLxxG_rpt"/>
</dbReference>
<keyword evidence="3" id="KW-1185">Reference proteome</keyword>
<evidence type="ECO:0000313" key="2">
    <source>
        <dbReference type="EMBL" id="QNN53030.1"/>
    </source>
</evidence>
<accession>A0A7G9RBQ5</accession>
<dbReference type="RefSeq" id="WP_187578872.1">
    <property type="nucleotide sequence ID" value="NZ_CP060713.1"/>
</dbReference>
<feature type="chain" id="PRO_5028843963" evidence="1">
    <location>
        <begin position="31"/>
        <end position="873"/>
    </location>
</feature>